<dbReference type="SUPFAM" id="SSF47473">
    <property type="entry name" value="EF-hand"/>
    <property type="match status" value="1"/>
</dbReference>
<proteinExistence type="predicted"/>
<keyword evidence="2" id="KW-0677">Repeat</keyword>
<accession>A0A8C9IIB6</accession>
<dbReference type="Pfam" id="PF13499">
    <property type="entry name" value="EF-hand_7"/>
    <property type="match status" value="2"/>
</dbReference>
<dbReference type="PROSITE" id="PS00018">
    <property type="entry name" value="EF_HAND_1"/>
    <property type="match status" value="3"/>
</dbReference>
<protein>
    <submittedName>
        <fullName evidence="6">Calcium binding protein 2</fullName>
    </submittedName>
</protein>
<gene>
    <name evidence="6" type="primary">CABP2</name>
</gene>
<evidence type="ECO:0000313" key="6">
    <source>
        <dbReference type="Ensembl" id="ENSPTEP00000034351.1"/>
    </source>
</evidence>
<reference evidence="6" key="1">
    <citation type="submission" date="2025-08" db="UniProtKB">
        <authorList>
            <consortium name="Ensembl"/>
        </authorList>
    </citation>
    <scope>IDENTIFICATION</scope>
</reference>
<feature type="region of interest" description="Disordered" evidence="4">
    <location>
        <begin position="212"/>
        <end position="242"/>
    </location>
</feature>
<feature type="compositionally biased region" description="Polar residues" evidence="4">
    <location>
        <begin position="176"/>
        <end position="186"/>
    </location>
</feature>
<dbReference type="FunFam" id="1.10.238.10:FF:000069">
    <property type="entry name" value="calcium-binding protein 1 isoform X1"/>
    <property type="match status" value="1"/>
</dbReference>
<dbReference type="PANTHER" id="PTHR45917">
    <property type="entry name" value="CALCIUM-BINDING PROTEIN 1-RELATED"/>
    <property type="match status" value="1"/>
</dbReference>
<dbReference type="PANTHER" id="PTHR45917:SF2">
    <property type="entry name" value="CALCIUM-BINDING PROTEIN 2"/>
    <property type="match status" value="1"/>
</dbReference>
<sequence length="417" mass="46136">METGLQAKQTQRHRGQRGAGVRWEVSKEGVWGSRGPVSQRWRQKAVGRKPQASGRAGHWGRRVIRWSSGHSLCQHEGFTRLTGPHVGPRGAREDMRLWETLGTWSSPSLWRKGQKEEQQGPGPHLQLPTRPLSRRTGEAGGEQRPSARRKCQALISMAQPQDPAEGSLPTGDPNPSEGTPGTSQAPGSPAATQRRALLRELEAQVQAAYGQDPWQWLGSPPRGSYPSPSSSPKEQGAPRPGIQGYSVLSSLVGPACIFLRPSIAATQLDRELRPEEIEELQVAFQEFDRDRDGYIGCRELGACMRTLGYMPTEMELIEISQQISGGKVDFEDFVELMGPKLLAETADMIGVRELRDAFREFDTNGDGRISVGELRAALKALLGERLSQREVEEILQDVDLNGDGLVDFEEFVRMMSR</sequence>
<dbReference type="GO" id="GO:0005737">
    <property type="term" value="C:cytoplasm"/>
    <property type="evidence" value="ECO:0007669"/>
    <property type="project" value="TreeGrafter"/>
</dbReference>
<name>A0A8C9IIB6_9PRIM</name>
<keyword evidence="7" id="KW-1185">Reference proteome</keyword>
<dbReference type="CDD" id="cd00051">
    <property type="entry name" value="EFh"/>
    <property type="match status" value="1"/>
</dbReference>
<evidence type="ECO:0000256" key="1">
    <source>
        <dbReference type="ARBA" id="ARBA00022723"/>
    </source>
</evidence>
<dbReference type="InterPro" id="IPR018247">
    <property type="entry name" value="EF_Hand_1_Ca_BS"/>
</dbReference>
<dbReference type="SMART" id="SM00054">
    <property type="entry name" value="EFh"/>
    <property type="match status" value="3"/>
</dbReference>
<dbReference type="GO" id="GO:0005246">
    <property type="term" value="F:calcium channel regulator activity"/>
    <property type="evidence" value="ECO:0007669"/>
    <property type="project" value="TreeGrafter"/>
</dbReference>
<dbReference type="Gene3D" id="1.10.238.10">
    <property type="entry name" value="EF-hand"/>
    <property type="match status" value="2"/>
</dbReference>
<keyword evidence="3" id="KW-0106">Calcium</keyword>
<dbReference type="PROSITE" id="PS50222">
    <property type="entry name" value="EF_HAND_2"/>
    <property type="match status" value="3"/>
</dbReference>
<feature type="compositionally biased region" description="Low complexity" evidence="4">
    <location>
        <begin position="219"/>
        <end position="232"/>
    </location>
</feature>
<dbReference type="InterPro" id="IPR002048">
    <property type="entry name" value="EF_hand_dom"/>
</dbReference>
<evidence type="ECO:0000259" key="5">
    <source>
        <dbReference type="PROSITE" id="PS50222"/>
    </source>
</evidence>
<feature type="domain" description="EF-hand" evidence="5">
    <location>
        <begin position="386"/>
        <end position="417"/>
    </location>
</feature>
<dbReference type="AlphaFoldDB" id="A0A8C9IIB6"/>
<dbReference type="GO" id="GO:0007601">
    <property type="term" value="P:visual perception"/>
    <property type="evidence" value="ECO:0007669"/>
    <property type="project" value="TreeGrafter"/>
</dbReference>
<dbReference type="InterPro" id="IPR011992">
    <property type="entry name" value="EF-hand-dom_pair"/>
</dbReference>
<feature type="region of interest" description="Disordered" evidence="4">
    <location>
        <begin position="1"/>
        <end position="57"/>
    </location>
</feature>
<evidence type="ECO:0000256" key="2">
    <source>
        <dbReference type="ARBA" id="ARBA00022737"/>
    </source>
</evidence>
<dbReference type="GO" id="GO:0005509">
    <property type="term" value="F:calcium ion binding"/>
    <property type="evidence" value="ECO:0007669"/>
    <property type="project" value="InterPro"/>
</dbReference>
<evidence type="ECO:0000313" key="7">
    <source>
        <dbReference type="Proteomes" id="UP000694416"/>
    </source>
</evidence>
<dbReference type="Ensembl" id="ENSPTET00000046901.1">
    <property type="protein sequence ID" value="ENSPTEP00000034351.1"/>
    <property type="gene ID" value="ENSPTEG00000032616.1"/>
</dbReference>
<evidence type="ECO:0000256" key="3">
    <source>
        <dbReference type="ARBA" id="ARBA00022837"/>
    </source>
</evidence>
<feature type="domain" description="EF-hand" evidence="5">
    <location>
        <begin position="349"/>
        <end position="384"/>
    </location>
</feature>
<dbReference type="Proteomes" id="UP000694416">
    <property type="component" value="Unplaced"/>
</dbReference>
<dbReference type="InterPro" id="IPR043582">
    <property type="entry name" value="CaBP1/2/4/5"/>
</dbReference>
<feature type="region of interest" description="Disordered" evidence="4">
    <location>
        <begin position="108"/>
        <end position="192"/>
    </location>
</feature>
<keyword evidence="1" id="KW-0479">Metal-binding</keyword>
<organism evidence="6 7">
    <name type="scientific">Piliocolobus tephrosceles</name>
    <name type="common">Ugandan red Colobus</name>
    <dbReference type="NCBI Taxonomy" id="591936"/>
    <lineage>
        <taxon>Eukaryota</taxon>
        <taxon>Metazoa</taxon>
        <taxon>Chordata</taxon>
        <taxon>Craniata</taxon>
        <taxon>Vertebrata</taxon>
        <taxon>Euteleostomi</taxon>
        <taxon>Mammalia</taxon>
        <taxon>Eutheria</taxon>
        <taxon>Euarchontoglires</taxon>
        <taxon>Primates</taxon>
        <taxon>Haplorrhini</taxon>
        <taxon>Catarrhini</taxon>
        <taxon>Cercopithecidae</taxon>
        <taxon>Colobinae</taxon>
        <taxon>Piliocolobus</taxon>
    </lineage>
</organism>
<feature type="domain" description="EF-hand" evidence="5">
    <location>
        <begin position="275"/>
        <end position="310"/>
    </location>
</feature>
<reference evidence="6" key="2">
    <citation type="submission" date="2025-09" db="UniProtKB">
        <authorList>
            <consortium name="Ensembl"/>
        </authorList>
    </citation>
    <scope>IDENTIFICATION</scope>
</reference>
<evidence type="ECO:0000256" key="4">
    <source>
        <dbReference type="SAM" id="MobiDB-lite"/>
    </source>
</evidence>
<dbReference type="FunFam" id="1.10.238.10:FF:000037">
    <property type="entry name" value="calcium-binding protein 1 isoform X2"/>
    <property type="match status" value="1"/>
</dbReference>